<dbReference type="InterPro" id="IPR045865">
    <property type="entry name" value="ACT-like_dom_sf"/>
</dbReference>
<dbReference type="GO" id="GO:0005886">
    <property type="term" value="C:plasma membrane"/>
    <property type="evidence" value="ECO:0007669"/>
    <property type="project" value="TreeGrafter"/>
</dbReference>
<dbReference type="InterPro" id="IPR004095">
    <property type="entry name" value="TGS"/>
</dbReference>
<dbReference type="InterPro" id="IPR012676">
    <property type="entry name" value="TGS-like"/>
</dbReference>
<comment type="function">
    <text evidence="6">In eubacteria ppGpp (guanosine 3'-diphosphate 5'-diphosphate) is a mediator of the stringent response that coordinates a variety of cellular activities in response to changes in nutritional abundance.</text>
</comment>
<dbReference type="FunFam" id="3.30.460.10:FF:000001">
    <property type="entry name" value="GTP pyrophosphokinase RelA"/>
    <property type="match status" value="1"/>
</dbReference>
<dbReference type="Pfam" id="PF13291">
    <property type="entry name" value="ACT_4"/>
    <property type="match status" value="1"/>
</dbReference>
<evidence type="ECO:0000256" key="2">
    <source>
        <dbReference type="ARBA" id="ARBA00025704"/>
    </source>
</evidence>
<dbReference type="PANTHER" id="PTHR21262:SF31">
    <property type="entry name" value="GTP PYROPHOSPHOKINASE"/>
    <property type="match status" value="1"/>
</dbReference>
<organism evidence="9 10">
    <name type="scientific">Pseudomarimonas arenosa</name>
    <dbReference type="NCBI Taxonomy" id="2774145"/>
    <lineage>
        <taxon>Bacteria</taxon>
        <taxon>Pseudomonadati</taxon>
        <taxon>Pseudomonadota</taxon>
        <taxon>Gammaproteobacteria</taxon>
        <taxon>Lysobacterales</taxon>
        <taxon>Lysobacteraceae</taxon>
        <taxon>Pseudomarimonas</taxon>
    </lineage>
</organism>
<evidence type="ECO:0000256" key="1">
    <source>
        <dbReference type="ARBA" id="ARBA00019852"/>
    </source>
</evidence>
<dbReference type="EMBL" id="JACYTR010000041">
    <property type="protein sequence ID" value="MBD8527123.1"/>
    <property type="molecule type" value="Genomic_DNA"/>
</dbReference>
<dbReference type="NCBIfam" id="TIGR00691">
    <property type="entry name" value="spoT_relA"/>
    <property type="match status" value="1"/>
</dbReference>
<dbReference type="Pfam" id="PF13328">
    <property type="entry name" value="HD_4"/>
    <property type="match status" value="1"/>
</dbReference>
<feature type="domain" description="ACT" evidence="7">
    <location>
        <begin position="635"/>
        <end position="709"/>
    </location>
</feature>
<proteinExistence type="inferred from homology"/>
<evidence type="ECO:0000256" key="5">
    <source>
        <dbReference type="ARBA" id="ARBA00033308"/>
    </source>
</evidence>
<dbReference type="Gene3D" id="3.30.460.10">
    <property type="entry name" value="Beta Polymerase, domain 2"/>
    <property type="match status" value="1"/>
</dbReference>
<evidence type="ECO:0000256" key="3">
    <source>
        <dbReference type="ARBA" id="ARBA00029754"/>
    </source>
</evidence>
<dbReference type="InterPro" id="IPR043519">
    <property type="entry name" value="NT_sf"/>
</dbReference>
<keyword evidence="10" id="KW-1185">Reference proteome</keyword>
<dbReference type="GO" id="GO:0015969">
    <property type="term" value="P:guanosine tetraphosphate metabolic process"/>
    <property type="evidence" value="ECO:0007669"/>
    <property type="project" value="InterPro"/>
</dbReference>
<dbReference type="SUPFAM" id="SSF81301">
    <property type="entry name" value="Nucleotidyltransferase"/>
    <property type="match status" value="1"/>
</dbReference>
<dbReference type="Gene3D" id="1.10.3210.10">
    <property type="entry name" value="Hypothetical protein af1432"/>
    <property type="match status" value="1"/>
</dbReference>
<comment type="similarity">
    <text evidence="6">Belongs to the relA/spoT family.</text>
</comment>
<reference evidence="9 10" key="1">
    <citation type="submission" date="2020-09" db="EMBL/GenBank/DDBJ databases">
        <title>Pseudoxanthomonas sp. CAU 1598 isolated from sand of Yaerae Beach.</title>
        <authorList>
            <person name="Kim W."/>
        </authorList>
    </citation>
    <scope>NUCLEOTIDE SEQUENCE [LARGE SCALE GENOMIC DNA]</scope>
    <source>
        <strain evidence="9 10">CAU 1598</strain>
    </source>
</reference>
<dbReference type="GO" id="GO:0015949">
    <property type="term" value="P:nucleobase-containing small molecule interconversion"/>
    <property type="evidence" value="ECO:0007669"/>
    <property type="project" value="UniProtKB-ARBA"/>
</dbReference>
<comment type="caution">
    <text evidence="9">The sequence shown here is derived from an EMBL/GenBank/DDBJ whole genome shotgun (WGS) entry which is preliminary data.</text>
</comment>
<dbReference type="CDD" id="cd01668">
    <property type="entry name" value="TGS_RSH"/>
    <property type="match status" value="1"/>
</dbReference>
<evidence type="ECO:0000313" key="10">
    <source>
        <dbReference type="Proteomes" id="UP000613768"/>
    </source>
</evidence>
<evidence type="ECO:0000259" key="8">
    <source>
        <dbReference type="PROSITE" id="PS51880"/>
    </source>
</evidence>
<accession>A0AAW3ZN08</accession>
<protein>
    <recommendedName>
        <fullName evidence="1">GTP pyrophosphokinase</fullName>
    </recommendedName>
    <alternativeName>
        <fullName evidence="4">(p)ppGpp synthase</fullName>
    </alternativeName>
    <alternativeName>
        <fullName evidence="3">ATP:GTP 3'-pyrophosphotransferase</fullName>
    </alternativeName>
    <alternativeName>
        <fullName evidence="5">ppGpp synthase I</fullName>
    </alternativeName>
</protein>
<dbReference type="CDD" id="cd05399">
    <property type="entry name" value="NT_Rel-Spo_like"/>
    <property type="match status" value="1"/>
</dbReference>
<evidence type="ECO:0000259" key="7">
    <source>
        <dbReference type="PROSITE" id="PS51671"/>
    </source>
</evidence>
<dbReference type="Gene3D" id="3.30.70.260">
    <property type="match status" value="1"/>
</dbReference>
<name>A0AAW3ZN08_9GAMM</name>
<evidence type="ECO:0000256" key="4">
    <source>
        <dbReference type="ARBA" id="ARBA00032407"/>
    </source>
</evidence>
<evidence type="ECO:0000313" key="9">
    <source>
        <dbReference type="EMBL" id="MBD8527123.1"/>
    </source>
</evidence>
<dbReference type="PANTHER" id="PTHR21262">
    <property type="entry name" value="GUANOSINE-3',5'-BIS DIPHOSPHATE 3'-PYROPHOSPHOHYDROLASE"/>
    <property type="match status" value="1"/>
</dbReference>
<feature type="domain" description="TGS" evidence="8">
    <location>
        <begin position="384"/>
        <end position="445"/>
    </location>
</feature>
<dbReference type="SUPFAM" id="SSF109604">
    <property type="entry name" value="HD-domain/PDEase-like"/>
    <property type="match status" value="1"/>
</dbReference>
<dbReference type="PROSITE" id="PS51880">
    <property type="entry name" value="TGS"/>
    <property type="match status" value="1"/>
</dbReference>
<dbReference type="AlphaFoldDB" id="A0AAW3ZN08"/>
<dbReference type="Gene3D" id="3.10.20.30">
    <property type="match status" value="1"/>
</dbReference>
<sequence>MKRSDTAVIQFQHWCQSRPAEAPALPPPVLAWIEQQLAQVPADQGLDREQSLVQTLSILDELGGDRDTLIAAAIYGLATAPPEAEWAKGSVESLILGQAEAEKVWSIYDQRSASAGTEGLRRLLLSIVRDVRVVLILLARQLVRMRDAGSLPEDERRRLAQLTADIHSPLANRLGIWQVKWELEDLAFRHLHPDTYKRIAKLLDERRIDREQYIESFKQRLREALKEANLKADVAGRPKHIYSIYKKMQRKNVPFSELYDIRAVRVMVNDIASCYSALGVVHGLWTPVAKEFDDYIAHPKGNNYRSLHTAVLGPEGKTVEIQIRTHEMHAQAELGVAAHWRYKEGGHADAEFQRKIAWMRQLLDNNASDEEALAAELNAELVEDRVYALTPQGQVIDLPNGGTVLDFAYHVHTEVGHRCRGAKVNGRIVPLTYAVKSGERVEILTGKVSEPRRDWLLPHNGFLQSSRARDKVRAWFRRLDFERNLAEGKELLERELKRLGLHQSDLGSILAPLRFQRLEDLYVAVALGDVGPTQVARALHEPKAEAPAKPAHTLAKPPKPATGFTIEGVGNLLTQMAQCCQPVAGDPIVGYLTVGRGVSIHREQCSNFEHLASQHPERVLPVEWGGKAGQSFRVDLRIHAFDRKWLLKDITNIIGTSNAHILSLDSHVDDQSGNAELRMAVKVSDYDQLGSLLSSLSAVPGVSGVERAR</sequence>
<dbReference type="InterPro" id="IPR033655">
    <property type="entry name" value="TGS_RelA/SpoT"/>
</dbReference>
<dbReference type="SUPFAM" id="SSF55021">
    <property type="entry name" value="ACT-like"/>
    <property type="match status" value="1"/>
</dbReference>
<dbReference type="GO" id="GO:0008728">
    <property type="term" value="F:GTP diphosphokinase activity"/>
    <property type="evidence" value="ECO:0007669"/>
    <property type="project" value="TreeGrafter"/>
</dbReference>
<dbReference type="InterPro" id="IPR007685">
    <property type="entry name" value="RelA_SpoT"/>
</dbReference>
<gene>
    <name evidence="9" type="ORF">IFO71_15380</name>
</gene>
<dbReference type="Pfam" id="PF04607">
    <property type="entry name" value="RelA_SpoT"/>
    <property type="match status" value="1"/>
</dbReference>
<comment type="pathway">
    <text evidence="2">Purine metabolism.</text>
</comment>
<dbReference type="InterPro" id="IPR012675">
    <property type="entry name" value="Beta-grasp_dom_sf"/>
</dbReference>
<dbReference type="SMART" id="SM00954">
    <property type="entry name" value="RelA_SpoT"/>
    <property type="match status" value="1"/>
</dbReference>
<dbReference type="PROSITE" id="PS51671">
    <property type="entry name" value="ACT"/>
    <property type="match status" value="1"/>
</dbReference>
<dbReference type="Proteomes" id="UP000613768">
    <property type="component" value="Unassembled WGS sequence"/>
</dbReference>
<dbReference type="Pfam" id="PF02824">
    <property type="entry name" value="TGS"/>
    <property type="match status" value="1"/>
</dbReference>
<dbReference type="InterPro" id="IPR004811">
    <property type="entry name" value="RelA/Spo_fam"/>
</dbReference>
<dbReference type="FunFam" id="3.10.20.30:FF:000002">
    <property type="entry name" value="GTP pyrophosphokinase (RelA/SpoT)"/>
    <property type="match status" value="1"/>
</dbReference>
<dbReference type="CDD" id="cd04876">
    <property type="entry name" value="ACT_RelA-SpoT"/>
    <property type="match status" value="1"/>
</dbReference>
<evidence type="ECO:0000256" key="6">
    <source>
        <dbReference type="RuleBase" id="RU003847"/>
    </source>
</evidence>
<dbReference type="GO" id="GO:0008893">
    <property type="term" value="F:guanosine-3',5'-bis(diphosphate) 3'-diphosphatase activity"/>
    <property type="evidence" value="ECO:0007669"/>
    <property type="project" value="TreeGrafter"/>
</dbReference>
<dbReference type="InterPro" id="IPR002912">
    <property type="entry name" value="ACT_dom"/>
</dbReference>
<dbReference type="RefSeq" id="WP_192030545.1">
    <property type="nucleotide sequence ID" value="NZ_JACYTR010000041.1"/>
</dbReference>
<dbReference type="SUPFAM" id="SSF81271">
    <property type="entry name" value="TGS-like"/>
    <property type="match status" value="1"/>
</dbReference>
<dbReference type="GO" id="GO:0042594">
    <property type="term" value="P:response to starvation"/>
    <property type="evidence" value="ECO:0007669"/>
    <property type="project" value="TreeGrafter"/>
</dbReference>